<accession>A0A6S7HIP2</accession>
<name>A0A6S7HIP2_PARCT</name>
<sequence length="88" mass="9726">MSVNSDDLSTEDRTFESLKEAKCLRAKVKLKKSSVVVDTVVVSTANVGRLTVEELKAAQDEILRYVQLTAFPEELKILTVAERANKTG</sequence>
<dbReference type="Proteomes" id="UP001152795">
    <property type="component" value="Unassembled WGS sequence"/>
</dbReference>
<reference evidence="1" key="1">
    <citation type="submission" date="2020-04" db="EMBL/GenBank/DDBJ databases">
        <authorList>
            <person name="Alioto T."/>
            <person name="Alioto T."/>
            <person name="Gomez Garrido J."/>
        </authorList>
    </citation>
    <scope>NUCLEOTIDE SEQUENCE</scope>
    <source>
        <strain evidence="1">A484AB</strain>
    </source>
</reference>
<proteinExistence type="predicted"/>
<dbReference type="AlphaFoldDB" id="A0A6S7HIP2"/>
<comment type="caution">
    <text evidence="1">The sequence shown here is derived from an EMBL/GenBank/DDBJ whole genome shotgun (WGS) entry which is preliminary data.</text>
</comment>
<protein>
    <submittedName>
        <fullName evidence="1">Uncharacterized protein</fullName>
    </submittedName>
</protein>
<dbReference type="EMBL" id="CACRXK020004639">
    <property type="protein sequence ID" value="CAB4003477.1"/>
    <property type="molecule type" value="Genomic_DNA"/>
</dbReference>
<evidence type="ECO:0000313" key="2">
    <source>
        <dbReference type="Proteomes" id="UP001152795"/>
    </source>
</evidence>
<evidence type="ECO:0000313" key="1">
    <source>
        <dbReference type="EMBL" id="CAB4003477.1"/>
    </source>
</evidence>
<organism evidence="1 2">
    <name type="scientific">Paramuricea clavata</name>
    <name type="common">Red gorgonian</name>
    <name type="synonym">Violescent sea-whip</name>
    <dbReference type="NCBI Taxonomy" id="317549"/>
    <lineage>
        <taxon>Eukaryota</taxon>
        <taxon>Metazoa</taxon>
        <taxon>Cnidaria</taxon>
        <taxon>Anthozoa</taxon>
        <taxon>Octocorallia</taxon>
        <taxon>Malacalcyonacea</taxon>
        <taxon>Plexauridae</taxon>
        <taxon>Paramuricea</taxon>
    </lineage>
</organism>
<gene>
    <name evidence="1" type="ORF">PACLA_8A031556</name>
</gene>
<keyword evidence="2" id="KW-1185">Reference proteome</keyword>